<evidence type="ECO:0000313" key="3">
    <source>
        <dbReference type="EMBL" id="RIH63236.1"/>
    </source>
</evidence>
<comment type="caution">
    <text evidence="3">The sequence shown here is derived from an EMBL/GenBank/DDBJ whole genome shotgun (WGS) entry which is preliminary data.</text>
</comment>
<dbReference type="Proteomes" id="UP000266441">
    <property type="component" value="Unassembled WGS sequence"/>
</dbReference>
<feature type="domain" description="Glycosyl transferase family 1" evidence="1">
    <location>
        <begin position="217"/>
        <end position="378"/>
    </location>
</feature>
<dbReference type="RefSeq" id="WP_119351778.1">
    <property type="nucleotide sequence ID" value="NZ_QWET01000023.1"/>
</dbReference>
<gene>
    <name evidence="3" type="ORF">D1164_20495</name>
</gene>
<dbReference type="Pfam" id="PF00534">
    <property type="entry name" value="Glycos_transf_1"/>
    <property type="match status" value="1"/>
</dbReference>
<dbReference type="InterPro" id="IPR028098">
    <property type="entry name" value="Glyco_trans_4-like_N"/>
</dbReference>
<name>A0A399CVI0_9BACT</name>
<keyword evidence="4" id="KW-1185">Reference proteome</keyword>
<evidence type="ECO:0000259" key="1">
    <source>
        <dbReference type="Pfam" id="PF00534"/>
    </source>
</evidence>
<dbReference type="Pfam" id="PF13439">
    <property type="entry name" value="Glyco_transf_4"/>
    <property type="match status" value="1"/>
</dbReference>
<dbReference type="AlphaFoldDB" id="A0A399CVI0"/>
<dbReference type="CDD" id="cd03794">
    <property type="entry name" value="GT4_WbuB-like"/>
    <property type="match status" value="1"/>
</dbReference>
<keyword evidence="3" id="KW-0808">Transferase</keyword>
<dbReference type="GO" id="GO:0016758">
    <property type="term" value="F:hexosyltransferase activity"/>
    <property type="evidence" value="ECO:0007669"/>
    <property type="project" value="TreeGrafter"/>
</dbReference>
<dbReference type="OrthoDB" id="9811902at2"/>
<dbReference type="PANTHER" id="PTHR45947:SF3">
    <property type="entry name" value="SULFOQUINOVOSYL TRANSFERASE SQD2"/>
    <property type="match status" value="1"/>
</dbReference>
<organism evidence="3 4">
    <name type="scientific">Mariniphaga sediminis</name>
    <dbReference type="NCBI Taxonomy" id="1628158"/>
    <lineage>
        <taxon>Bacteria</taxon>
        <taxon>Pseudomonadati</taxon>
        <taxon>Bacteroidota</taxon>
        <taxon>Bacteroidia</taxon>
        <taxon>Marinilabiliales</taxon>
        <taxon>Prolixibacteraceae</taxon>
        <taxon>Mariniphaga</taxon>
    </lineage>
</organism>
<dbReference type="PANTHER" id="PTHR45947">
    <property type="entry name" value="SULFOQUINOVOSYL TRANSFERASE SQD2"/>
    <property type="match status" value="1"/>
</dbReference>
<evidence type="ECO:0000259" key="2">
    <source>
        <dbReference type="Pfam" id="PF13439"/>
    </source>
</evidence>
<evidence type="ECO:0000313" key="4">
    <source>
        <dbReference type="Proteomes" id="UP000266441"/>
    </source>
</evidence>
<protein>
    <submittedName>
        <fullName evidence="3">Glycosyltransferase WbuB</fullName>
    </submittedName>
</protein>
<dbReference type="Gene3D" id="3.40.50.2000">
    <property type="entry name" value="Glycogen Phosphorylase B"/>
    <property type="match status" value="2"/>
</dbReference>
<sequence>MRILFLTDNFPPEVNAPATRTYEHCKEWVKQGVDVTVITCFPNFPQGKVYEGYQNKRISHENIDGIKVIRVWTYIAANEGFIKRTLDYISFSFSAFFAGLFQKTDLIIATSPQFFTALAGRTLSFWKRKPWIMEVRDLWPESIKTVGAMRDNLFIRYFEMEEKWCYRRASKIITVTDSFKNNIINKGIPEKKIEVIKNGANLELYNPKQKNESLLDKLNLKGKKVLGYIGTHGMAHNLHFILDCAKQLQQSNPAFHFLLIGDGAEKNNLLRKLKTESIRNVTMLNTVSKNEVPHYLNLLDVAIINLKKSTLFTTVIPSKIFETAAMQIPILLGVDGEARSIVEKYDAGLFYEPENQKDFIEKAITLFSDDEKIQSLKKGCQKLAIDFDRKKLAGEMLDIVKNTM</sequence>
<proteinExistence type="predicted"/>
<feature type="domain" description="Glycosyltransferase subfamily 4-like N-terminal" evidence="2">
    <location>
        <begin position="19"/>
        <end position="203"/>
    </location>
</feature>
<dbReference type="InterPro" id="IPR001296">
    <property type="entry name" value="Glyco_trans_1"/>
</dbReference>
<dbReference type="EMBL" id="QWET01000023">
    <property type="protein sequence ID" value="RIH63236.1"/>
    <property type="molecule type" value="Genomic_DNA"/>
</dbReference>
<dbReference type="SUPFAM" id="SSF53756">
    <property type="entry name" value="UDP-Glycosyltransferase/glycogen phosphorylase"/>
    <property type="match status" value="1"/>
</dbReference>
<dbReference type="InterPro" id="IPR050194">
    <property type="entry name" value="Glycosyltransferase_grp1"/>
</dbReference>
<accession>A0A399CVI0</accession>
<reference evidence="3 4" key="1">
    <citation type="journal article" date="2015" name="Int. J. Syst. Evol. Microbiol.">
        <title>Mariniphaga sediminis sp. nov., isolated from coastal sediment.</title>
        <authorList>
            <person name="Wang F.Q."/>
            <person name="Shen Q.Y."/>
            <person name="Chen G.J."/>
            <person name="Du Z.J."/>
        </authorList>
    </citation>
    <scope>NUCLEOTIDE SEQUENCE [LARGE SCALE GENOMIC DNA]</scope>
    <source>
        <strain evidence="3 4">SY21</strain>
    </source>
</reference>